<dbReference type="InterPro" id="IPR050309">
    <property type="entry name" value="Type-B_Carboxylest/Lipase"/>
</dbReference>
<protein>
    <recommendedName>
        <fullName evidence="1">Carboxylesterase type B domain-containing protein</fullName>
    </recommendedName>
</protein>
<dbReference type="InterPro" id="IPR029058">
    <property type="entry name" value="AB_hydrolase_fold"/>
</dbReference>
<comment type="caution">
    <text evidence="2">The sequence shown here is derived from an EMBL/GenBank/DDBJ whole genome shotgun (WGS) entry which is preliminary data.</text>
</comment>
<feature type="domain" description="Carboxylesterase type B" evidence="1">
    <location>
        <begin position="3"/>
        <end position="297"/>
    </location>
</feature>
<name>A0A176Z0X4_9BRAD</name>
<dbReference type="Proteomes" id="UP000076959">
    <property type="component" value="Unassembled WGS sequence"/>
</dbReference>
<gene>
    <name evidence="2" type="ORF">AYJ54_42925</name>
</gene>
<evidence type="ECO:0000259" key="1">
    <source>
        <dbReference type="Pfam" id="PF00135"/>
    </source>
</evidence>
<dbReference type="Pfam" id="PF00135">
    <property type="entry name" value="COesterase"/>
    <property type="match status" value="1"/>
</dbReference>
<accession>A0A176Z0X4</accession>
<dbReference type="RefSeq" id="WP_063697615.1">
    <property type="nucleotide sequence ID" value="NZ_LUUB01000031.1"/>
</dbReference>
<dbReference type="AlphaFoldDB" id="A0A176Z0X4"/>
<dbReference type="EMBL" id="LUUB01000031">
    <property type="protein sequence ID" value="OAF14060.1"/>
    <property type="molecule type" value="Genomic_DNA"/>
</dbReference>
<dbReference type="STRING" id="1505087.AYJ54_42925"/>
<organism evidence="2 3">
    <name type="scientific">Bradyrhizobium centrolobii</name>
    <dbReference type="NCBI Taxonomy" id="1505087"/>
    <lineage>
        <taxon>Bacteria</taxon>
        <taxon>Pseudomonadati</taxon>
        <taxon>Pseudomonadota</taxon>
        <taxon>Alphaproteobacteria</taxon>
        <taxon>Hyphomicrobiales</taxon>
        <taxon>Nitrobacteraceae</taxon>
        <taxon>Bradyrhizobium</taxon>
    </lineage>
</organism>
<evidence type="ECO:0000313" key="2">
    <source>
        <dbReference type="EMBL" id="OAF14060.1"/>
    </source>
</evidence>
<dbReference type="InterPro" id="IPR002018">
    <property type="entry name" value="CarbesteraseB"/>
</dbReference>
<proteinExistence type="predicted"/>
<evidence type="ECO:0000313" key="3">
    <source>
        <dbReference type="Proteomes" id="UP000076959"/>
    </source>
</evidence>
<keyword evidence="3" id="KW-1185">Reference proteome</keyword>
<dbReference type="PANTHER" id="PTHR11559">
    <property type="entry name" value="CARBOXYLESTERASE"/>
    <property type="match status" value="1"/>
</dbReference>
<dbReference type="Gene3D" id="3.40.50.1820">
    <property type="entry name" value="alpha/beta hydrolase"/>
    <property type="match status" value="1"/>
</dbReference>
<reference evidence="2 3" key="1">
    <citation type="submission" date="2016-03" db="EMBL/GenBank/DDBJ databases">
        <title>Draft Genome Sequence of the Strain BR 10245 (Bradyrhizobium sp.) isolated from nodules of Centrolobium paraense.</title>
        <authorList>
            <person name="Simoes-Araujo J.L.Sr."/>
            <person name="Barauna A.C."/>
            <person name="Silva K."/>
            <person name="Zilli J.E."/>
        </authorList>
    </citation>
    <scope>NUCLEOTIDE SEQUENCE [LARGE SCALE GENOMIC DNA]</scope>
    <source>
        <strain evidence="2 3">BR 10245</strain>
    </source>
</reference>
<sequence>MDVNYLVATPLARGLIARAIASSDADMWQRSPSNWTWQKSSSILMLKDAEEVGVKFAAEHRAKGIAELRATSAADLVQAKFSFRPVVDGYVLPVDVYTTFERGTQQDVPTIVGWTSGDGTMFRDDSGMPTKAAEFPDAARKRFGPMADEFLKVFPVTSDADVPNAQAAIVSTDWMGWVSRAWGRLQAKTGKSNIYLYYWDHMPPVIEASKRFGAFHGSDIVYELNTLDTSNPPWRPADRKLADVMSSYCVNFAKTGDPNGPGLPRWPNFTAGSEQSMGFAETIAAIPTPQKQEIDFWDDWYAMQRQ</sequence>
<dbReference type="SUPFAM" id="SSF53474">
    <property type="entry name" value="alpha/beta-Hydrolases"/>
    <property type="match status" value="1"/>
</dbReference>